<feature type="compositionally biased region" description="Pro residues" evidence="7">
    <location>
        <begin position="317"/>
        <end position="326"/>
    </location>
</feature>
<keyword evidence="3" id="KW-0808">Transferase</keyword>
<evidence type="ECO:0000256" key="1">
    <source>
        <dbReference type="ARBA" id="ARBA00012513"/>
    </source>
</evidence>
<feature type="transmembrane region" description="Helical" evidence="8">
    <location>
        <begin position="334"/>
        <end position="357"/>
    </location>
</feature>
<dbReference type="InterPro" id="IPR011009">
    <property type="entry name" value="Kinase-like_dom_sf"/>
</dbReference>
<evidence type="ECO:0000256" key="8">
    <source>
        <dbReference type="SAM" id="Phobius"/>
    </source>
</evidence>
<dbReference type="EC" id="2.7.11.1" evidence="1"/>
<keyword evidence="5" id="KW-0418">Kinase</keyword>
<dbReference type="PROSITE" id="PS50011">
    <property type="entry name" value="PROTEIN_KINASE_DOM"/>
    <property type="match status" value="1"/>
</dbReference>
<gene>
    <name evidence="10" type="ORF">Afil01_50730</name>
</gene>
<accession>A0A9W6SQ95</accession>
<evidence type="ECO:0000256" key="7">
    <source>
        <dbReference type="SAM" id="MobiDB-lite"/>
    </source>
</evidence>
<dbReference type="AlphaFoldDB" id="A0A9W6SQ95"/>
<dbReference type="Proteomes" id="UP001165079">
    <property type="component" value="Unassembled WGS sequence"/>
</dbReference>
<evidence type="ECO:0000256" key="6">
    <source>
        <dbReference type="ARBA" id="ARBA00022840"/>
    </source>
</evidence>
<keyword evidence="6" id="KW-0067">ATP-binding</keyword>
<feature type="domain" description="Protein kinase" evidence="9">
    <location>
        <begin position="1"/>
        <end position="249"/>
    </location>
</feature>
<evidence type="ECO:0000256" key="4">
    <source>
        <dbReference type="ARBA" id="ARBA00022741"/>
    </source>
</evidence>
<keyword evidence="4" id="KW-0547">Nucleotide-binding</keyword>
<dbReference type="PANTHER" id="PTHR43289">
    <property type="entry name" value="MITOGEN-ACTIVATED PROTEIN KINASE KINASE KINASE 20-RELATED"/>
    <property type="match status" value="1"/>
</dbReference>
<organism evidence="10 11">
    <name type="scientific">Actinorhabdospora filicis</name>
    <dbReference type="NCBI Taxonomy" id="1785913"/>
    <lineage>
        <taxon>Bacteria</taxon>
        <taxon>Bacillati</taxon>
        <taxon>Actinomycetota</taxon>
        <taxon>Actinomycetes</taxon>
        <taxon>Micromonosporales</taxon>
        <taxon>Micromonosporaceae</taxon>
        <taxon>Actinorhabdospora</taxon>
    </lineage>
</organism>
<dbReference type="GO" id="GO:0005524">
    <property type="term" value="F:ATP binding"/>
    <property type="evidence" value="ECO:0007669"/>
    <property type="project" value="UniProtKB-KW"/>
</dbReference>
<keyword evidence="2" id="KW-0723">Serine/threonine-protein kinase</keyword>
<evidence type="ECO:0000259" key="9">
    <source>
        <dbReference type="PROSITE" id="PS50011"/>
    </source>
</evidence>
<sequence length="614" mass="64536">MTVPQTPIYSDDTAALFPETGPDGQPAMRVIGHRPVSAITFDPWAGLIRQLAAHPNIADVYQAGVGPDGRPSMLVDAAGSTLAERLCHTGPLAIGEAVSNASLLALGLDTLHQNGLRHGLVAPSTVLFDGFGRPRLAGLDATAPGLGATAIPPRFNPLDQQPGPATDVYALAATTYVALGGQLPFAHDPYNPGLRSQPVMDLPGVPQQVTGLLRAAMNPDPAGRPSAAQLHAEFSTIELPHVPSVHPALPYDAVGIAIRPVTTGVLEINAVGSTPHPVSGAPAPYPVSGGAAYPVSGTPVTGVPHSPAPQMAAPQPQWTPQPPPPQQQKRPNTMVIAVASVIGVAVLVAAAIIGVSLMNKKDTANNPDPTPSGSSAAPMDEGVKSIDLEQADVYLLQQFGRLVNGKSDKYVLTGTPVYADIDGDNDLDAAGLIQFQGSGAKDDKPWEFVQVWLYDPKTKEAEPLEFEATWQWTCSELRALNLSTNPQFPNTFEIKRSDYNYCDGRNHGTEVIHVQATGTTPVRNDDGHKSAVINCLGDVGVTGLDIADVTGKADPLFLPKAGAEKVAEKTAIKKMQVYYTKPVDSSINHGYAYAVVTFADSKTGCGWVPWTVVS</sequence>
<feature type="region of interest" description="Disordered" evidence="7">
    <location>
        <begin position="360"/>
        <end position="380"/>
    </location>
</feature>
<dbReference type="SMART" id="SM00220">
    <property type="entry name" value="S_TKc"/>
    <property type="match status" value="1"/>
</dbReference>
<feature type="region of interest" description="Disordered" evidence="7">
    <location>
        <begin position="296"/>
        <end position="330"/>
    </location>
</feature>
<name>A0A9W6SQ95_9ACTN</name>
<keyword evidence="11" id="KW-1185">Reference proteome</keyword>
<evidence type="ECO:0000256" key="5">
    <source>
        <dbReference type="ARBA" id="ARBA00022777"/>
    </source>
</evidence>
<comment type="caution">
    <text evidence="10">The sequence shown here is derived from an EMBL/GenBank/DDBJ whole genome shotgun (WGS) entry which is preliminary data.</text>
</comment>
<protein>
    <recommendedName>
        <fullName evidence="1">non-specific serine/threonine protein kinase</fullName>
        <ecNumber evidence="1">2.7.11.1</ecNumber>
    </recommendedName>
</protein>
<dbReference type="GO" id="GO:0004674">
    <property type="term" value="F:protein serine/threonine kinase activity"/>
    <property type="evidence" value="ECO:0007669"/>
    <property type="project" value="UniProtKB-KW"/>
</dbReference>
<dbReference type="Gene3D" id="1.10.510.10">
    <property type="entry name" value="Transferase(Phosphotransferase) domain 1"/>
    <property type="match status" value="1"/>
</dbReference>
<dbReference type="SUPFAM" id="SSF56112">
    <property type="entry name" value="Protein kinase-like (PK-like)"/>
    <property type="match status" value="1"/>
</dbReference>
<dbReference type="InterPro" id="IPR000719">
    <property type="entry name" value="Prot_kinase_dom"/>
</dbReference>
<evidence type="ECO:0000256" key="3">
    <source>
        <dbReference type="ARBA" id="ARBA00022679"/>
    </source>
</evidence>
<evidence type="ECO:0000313" key="11">
    <source>
        <dbReference type="Proteomes" id="UP001165079"/>
    </source>
</evidence>
<dbReference type="EMBL" id="BSTX01000004">
    <property type="protein sequence ID" value="GLZ80266.1"/>
    <property type="molecule type" value="Genomic_DNA"/>
</dbReference>
<evidence type="ECO:0000313" key="10">
    <source>
        <dbReference type="EMBL" id="GLZ80266.1"/>
    </source>
</evidence>
<keyword evidence="8" id="KW-0472">Membrane</keyword>
<dbReference type="RefSeq" id="WP_285665422.1">
    <property type="nucleotide sequence ID" value="NZ_BSTX01000004.1"/>
</dbReference>
<reference evidence="10" key="1">
    <citation type="submission" date="2023-03" db="EMBL/GenBank/DDBJ databases">
        <title>Actinorhabdospora filicis NBRC 111898.</title>
        <authorList>
            <person name="Ichikawa N."/>
            <person name="Sato H."/>
            <person name="Tonouchi N."/>
        </authorList>
    </citation>
    <scope>NUCLEOTIDE SEQUENCE</scope>
    <source>
        <strain evidence="10">NBRC 111898</strain>
    </source>
</reference>
<proteinExistence type="predicted"/>
<feature type="compositionally biased region" description="Polar residues" evidence="7">
    <location>
        <begin position="364"/>
        <end position="375"/>
    </location>
</feature>
<keyword evidence="8" id="KW-0812">Transmembrane</keyword>
<dbReference type="PANTHER" id="PTHR43289:SF6">
    <property type="entry name" value="SERINE_THREONINE-PROTEIN KINASE NEKL-3"/>
    <property type="match status" value="1"/>
</dbReference>
<evidence type="ECO:0000256" key="2">
    <source>
        <dbReference type="ARBA" id="ARBA00022527"/>
    </source>
</evidence>
<keyword evidence="8" id="KW-1133">Transmembrane helix</keyword>